<dbReference type="CDD" id="cd07729">
    <property type="entry name" value="AHL_lactonase_MBL-fold"/>
    <property type="match status" value="1"/>
</dbReference>
<dbReference type="PANTHER" id="PTHR42978">
    <property type="entry name" value="QUORUM-QUENCHING LACTONASE YTNP-RELATED-RELATED"/>
    <property type="match status" value="1"/>
</dbReference>
<evidence type="ECO:0000256" key="1">
    <source>
        <dbReference type="ARBA" id="ARBA00001947"/>
    </source>
</evidence>
<evidence type="ECO:0000256" key="3">
    <source>
        <dbReference type="ARBA" id="ARBA00022723"/>
    </source>
</evidence>
<dbReference type="GO" id="GO:0016787">
    <property type="term" value="F:hydrolase activity"/>
    <property type="evidence" value="ECO:0007669"/>
    <property type="project" value="UniProtKB-KW"/>
</dbReference>
<dbReference type="RefSeq" id="WP_076166965.1">
    <property type="nucleotide sequence ID" value="NZ_JBEZVB010000034.1"/>
</dbReference>
<dbReference type="InterPro" id="IPR001279">
    <property type="entry name" value="Metallo-B-lactamas"/>
</dbReference>
<keyword evidence="3" id="KW-0479">Metal-binding</keyword>
<organism evidence="7 8">
    <name type="scientific">Amycolatopsis coloradensis</name>
    <dbReference type="NCBI Taxonomy" id="76021"/>
    <lineage>
        <taxon>Bacteria</taxon>
        <taxon>Bacillati</taxon>
        <taxon>Actinomycetota</taxon>
        <taxon>Actinomycetes</taxon>
        <taxon>Pseudonocardiales</taxon>
        <taxon>Pseudonocardiaceae</taxon>
        <taxon>Amycolatopsis</taxon>
    </lineage>
</organism>
<reference evidence="7 8" key="1">
    <citation type="submission" date="2016-01" db="EMBL/GenBank/DDBJ databases">
        <title>Amycolatopsis coloradensis genome sequencing and assembly.</title>
        <authorList>
            <person name="Mayilraj S."/>
        </authorList>
    </citation>
    <scope>NUCLEOTIDE SEQUENCE [LARGE SCALE GENOMIC DNA]</scope>
    <source>
        <strain evidence="7 8">DSM 44225</strain>
    </source>
</reference>
<comment type="similarity">
    <text evidence="2">Belongs to the metallo-beta-lactamase superfamily.</text>
</comment>
<evidence type="ECO:0000313" key="8">
    <source>
        <dbReference type="Proteomes" id="UP000187486"/>
    </source>
</evidence>
<keyword evidence="4 7" id="KW-0378">Hydrolase</keyword>
<dbReference type="Gene3D" id="3.60.15.10">
    <property type="entry name" value="Ribonuclease Z/Hydroxyacylglutathione hydrolase-like"/>
    <property type="match status" value="1"/>
</dbReference>
<name>A0A1R0KH21_9PSEU</name>
<dbReference type="EMBL" id="MQUQ01000021">
    <property type="protein sequence ID" value="OLZ44961.1"/>
    <property type="molecule type" value="Genomic_DNA"/>
</dbReference>
<comment type="caution">
    <text evidence="7">The sequence shown here is derived from an EMBL/GenBank/DDBJ whole genome shotgun (WGS) entry which is preliminary data.</text>
</comment>
<dbReference type="GO" id="GO:0046872">
    <property type="term" value="F:metal ion binding"/>
    <property type="evidence" value="ECO:0007669"/>
    <property type="project" value="UniProtKB-KW"/>
</dbReference>
<dbReference type="Proteomes" id="UP000187486">
    <property type="component" value="Unassembled WGS sequence"/>
</dbReference>
<proteinExistence type="inferred from homology"/>
<comment type="cofactor">
    <cofactor evidence="1">
        <name>Zn(2+)</name>
        <dbReference type="ChEBI" id="CHEBI:29105"/>
    </cofactor>
</comment>
<protein>
    <submittedName>
        <fullName evidence="7">MBL fold hydrolase</fullName>
    </submittedName>
</protein>
<dbReference type="STRING" id="76021.BS329_34975"/>
<dbReference type="InterPro" id="IPR036866">
    <property type="entry name" value="RibonucZ/Hydroxyglut_hydro"/>
</dbReference>
<evidence type="ECO:0000256" key="4">
    <source>
        <dbReference type="ARBA" id="ARBA00022801"/>
    </source>
</evidence>
<dbReference type="Pfam" id="PF00753">
    <property type="entry name" value="Lactamase_B"/>
    <property type="match status" value="1"/>
</dbReference>
<evidence type="ECO:0000313" key="7">
    <source>
        <dbReference type="EMBL" id="OLZ44961.1"/>
    </source>
</evidence>
<evidence type="ECO:0000256" key="2">
    <source>
        <dbReference type="ARBA" id="ARBA00007749"/>
    </source>
</evidence>
<sequence length="284" mass="31382">MTPSVSDPPVYEVFALRYASHYGRSSADNFLGEDPLHGAEMPLDFFVWLIRGQGRTVLVDTGFTPETAIRRGRHYHSHPLDLLGRLGVTANDVSDVIVTHMHYDHAGNISEFPGARIHMQTAEMQYCTGRSMRHPQLRRTYEAVDVAAAVQSLYEGRLHFVDGDEEIAPGISVHLCGGHTKGLQFVTVATARGEIILASDAVHYYENIRRRLPFPSFVDFAEYLDGYERLAARAKDLDRIIPGHDPLVLTAFPPSQFGPDIAMVHSAPVASLAFADSRADAANV</sequence>
<dbReference type="InterPro" id="IPR051013">
    <property type="entry name" value="MBL_superfamily_lactonases"/>
</dbReference>
<dbReference type="SMART" id="SM00849">
    <property type="entry name" value="Lactamase_B"/>
    <property type="match status" value="1"/>
</dbReference>
<gene>
    <name evidence="7" type="ORF">BS329_34975</name>
</gene>
<dbReference type="SUPFAM" id="SSF56281">
    <property type="entry name" value="Metallo-hydrolase/oxidoreductase"/>
    <property type="match status" value="1"/>
</dbReference>
<dbReference type="OrthoDB" id="3196337at2"/>
<accession>A0A1R0KH21</accession>
<keyword evidence="8" id="KW-1185">Reference proteome</keyword>
<dbReference type="PANTHER" id="PTHR42978:SF7">
    <property type="entry name" value="METALLO-HYDROLASE RV2300C-RELATED"/>
    <property type="match status" value="1"/>
</dbReference>
<evidence type="ECO:0000259" key="6">
    <source>
        <dbReference type="SMART" id="SM00849"/>
    </source>
</evidence>
<feature type="domain" description="Metallo-beta-lactamase" evidence="6">
    <location>
        <begin position="44"/>
        <end position="244"/>
    </location>
</feature>
<evidence type="ECO:0000256" key="5">
    <source>
        <dbReference type="ARBA" id="ARBA00022833"/>
    </source>
</evidence>
<keyword evidence="5" id="KW-0862">Zinc</keyword>
<dbReference type="AlphaFoldDB" id="A0A1R0KH21"/>